<reference evidence="1 4" key="3">
    <citation type="journal article" date="2007" name="Virology">
        <title>Genome sequence and organization of a nucleopolyhedrovirus that infects the tea looper caterpillar, Ectropis obliqua.</title>
        <authorList>
            <person name="Ma X.C."/>
            <person name="Shang J.Y."/>
            <person name="Yang Z.N."/>
            <person name="Bao Y.Y."/>
            <person name="Xiao Q."/>
            <person name="Zhang C.X."/>
        </authorList>
    </citation>
    <scope>NUCLEOTIDE SEQUENCE [LARGE SCALE GENOMIC DNA]</scope>
    <source>
        <strain evidence="1 4">A1</strain>
    </source>
</reference>
<evidence type="ECO:0000313" key="2">
    <source>
        <dbReference type="EMBL" id="AGS47881.1"/>
    </source>
</evidence>
<evidence type="ECO:0000313" key="4">
    <source>
        <dbReference type="Proteomes" id="UP000214344"/>
    </source>
</evidence>
<evidence type="ECO:0000313" key="1">
    <source>
        <dbReference type="EMBL" id="ABI35700.1"/>
    </source>
</evidence>
<reference evidence="1 4" key="1">
    <citation type="journal article" date="2006" name="J. Microbiol.">
        <title>Morphological, phylogenetic and biological characteristics of Ectropis obliqua single-nucleocapsid nucleopolyhedrovirus.</title>
        <authorList>
            <person name="Ma X.C."/>
            <person name="Xu H.J."/>
            <person name="Tang M.J."/>
            <person name="Xiao Q."/>
            <person name="Hong J."/>
            <person name="Zhang C.X."/>
        </authorList>
    </citation>
    <scope>NUCLEOTIDE SEQUENCE [LARGE SCALE GENOMIC DNA]</scope>
    <source>
        <strain evidence="1 4">A1</strain>
    </source>
</reference>
<dbReference type="RefSeq" id="YP_874209.1">
    <property type="nucleotide sequence ID" value="NC_008586.1"/>
</dbReference>
<name>A0EYR9_9ABAC</name>
<dbReference type="EMBL" id="MZ394738">
    <property type="protein sequence ID" value="QWV59602.1"/>
    <property type="molecule type" value="Genomic_DNA"/>
</dbReference>
<dbReference type="Proteomes" id="UP000214344">
    <property type="component" value="Segment"/>
</dbReference>
<evidence type="ECO:0000313" key="3">
    <source>
        <dbReference type="EMBL" id="QWV59602.1"/>
    </source>
</evidence>
<organism evidence="1 4">
    <name type="scientific">Ectropis obliqua nucleopolyhedrovirus</name>
    <dbReference type="NCBI Taxonomy" id="59376"/>
    <lineage>
        <taxon>Viruses</taxon>
        <taxon>Viruses incertae sedis</taxon>
        <taxon>Naldaviricetes</taxon>
        <taxon>Lefavirales</taxon>
        <taxon>Baculoviridae</taxon>
        <taxon>Alphabaculovirus</taxon>
        <taxon>Alphabaculovirus ecobliquae</taxon>
    </lineage>
</organism>
<sequence length="241" mass="28838">MTYYFYINGEDYPKSFIFSFVYTVCGGGNINRFIQWNRCTRKLLVVNAKHVADKLLSVNKKVYWYNGELFYCKMLPKRENGRGNYYDIKSNDENGTPLKRNVIEAQKYRHTPLRRQYQKQDEFRCYQMKKHQIHKRVHHHDENNQYKNLKNNKNENYKYKSVVNLVSDNNIEETIPSKRCKRTCSQNTVSTTTSTIINETVIDKDDVDFNLDNMDDDDDWYLKNYIDVKLCDDNEQPISVI</sequence>
<proteinExistence type="predicted"/>
<protein>
    <submittedName>
        <fullName evidence="1">Late expression factor 6</fullName>
    </submittedName>
</protein>
<dbReference type="KEGG" id="vg:5176429"/>
<dbReference type="EMBL" id="KC960018">
    <property type="protein sequence ID" value="AGS47881.1"/>
    <property type="molecule type" value="Genomic_DNA"/>
</dbReference>
<keyword evidence="4" id="KW-1185">Reference proteome</keyword>
<dbReference type="OrthoDB" id="19502at10239"/>
<reference evidence="1" key="2">
    <citation type="submission" date="2006-07" db="EMBL/GenBank/DDBJ databases">
        <authorList>
            <person name="Zhang C.-X."/>
            <person name="Yang Z.-N."/>
            <person name="Ma X.-C."/>
            <person name="Xiao Q."/>
        </authorList>
    </citation>
    <scope>NUCLEOTIDE SEQUENCE</scope>
    <source>
        <strain evidence="1">A1</strain>
    </source>
</reference>
<reference evidence="2" key="4">
    <citation type="submission" date="2013-04" db="EMBL/GenBank/DDBJ databases">
        <authorList>
            <person name="Chen J."/>
            <person name="Hu Y."/>
            <person name="Yin Y."/>
            <person name="Wang B."/>
            <person name="Zhu Y."/>
        </authorList>
    </citation>
    <scope>NUCLEOTIDE SEQUENCE</scope>
    <source>
        <strain evidence="2">Unioasis 1</strain>
    </source>
</reference>
<reference evidence="3" key="5">
    <citation type="submission" date="2021-06" db="EMBL/GenBank/DDBJ databases">
        <authorList>
            <person name="Xiao Q."/>
            <person name="Zhang X.X."/>
            <person name="Tang M.J."/>
        </authorList>
    </citation>
    <scope>NUCLEOTIDE SEQUENCE</scope>
    <source>
        <strain evidence="3">QF4</strain>
    </source>
</reference>
<dbReference type="EMBL" id="DQ837165">
    <property type="protein sequence ID" value="ABI35700.1"/>
    <property type="molecule type" value="Genomic_DNA"/>
</dbReference>
<accession>A0EYR9</accession>
<gene>
    <name evidence="3" type="ORF">QF4000016</name>
    <name evidence="2" type="ORF">wdlz-06GM27</name>
</gene>